<dbReference type="SUPFAM" id="SSF53167">
    <property type="entry name" value="Purine and uridine phosphorylases"/>
    <property type="match status" value="1"/>
</dbReference>
<evidence type="ECO:0000313" key="3">
    <source>
        <dbReference type="Proteomes" id="UP000001623"/>
    </source>
</evidence>
<dbReference type="InterPro" id="IPR035994">
    <property type="entry name" value="Nucleoside_phosphorylase_sf"/>
</dbReference>
<dbReference type="eggNOG" id="COG0775">
    <property type="taxonomic scope" value="Bacteria"/>
</dbReference>
<dbReference type="HOGENOM" id="CLU_680894_0_0_5"/>
<organism evidence="2 3">
    <name type="scientific">Mesorhizobium opportunistum (strain LMG 24607 / HAMBI 3007 / WSM2075)</name>
    <dbReference type="NCBI Taxonomy" id="536019"/>
    <lineage>
        <taxon>Bacteria</taxon>
        <taxon>Pseudomonadati</taxon>
        <taxon>Pseudomonadota</taxon>
        <taxon>Alphaproteobacteria</taxon>
        <taxon>Hyphomicrobiales</taxon>
        <taxon>Phyllobacteriaceae</taxon>
        <taxon>Mesorhizobium</taxon>
    </lineage>
</organism>
<dbReference type="InterPro" id="IPR000845">
    <property type="entry name" value="Nucleoside_phosphorylase_d"/>
</dbReference>
<dbReference type="Proteomes" id="UP000001623">
    <property type="component" value="Chromosome"/>
</dbReference>
<evidence type="ECO:0000259" key="1">
    <source>
        <dbReference type="Pfam" id="PF01048"/>
    </source>
</evidence>
<name>F7YET3_MESOW</name>
<protein>
    <recommendedName>
        <fullName evidence="1">Nucleoside phosphorylase domain-containing protein</fullName>
    </recommendedName>
</protein>
<proteinExistence type="predicted"/>
<feature type="domain" description="Nucleoside phosphorylase" evidence="1">
    <location>
        <begin position="133"/>
        <end position="347"/>
    </location>
</feature>
<dbReference type="EMBL" id="CP002279">
    <property type="protein sequence ID" value="AEH87966.1"/>
    <property type="molecule type" value="Genomic_DNA"/>
</dbReference>
<dbReference type="AlphaFoldDB" id="F7YET3"/>
<dbReference type="Pfam" id="PF01048">
    <property type="entry name" value="PNP_UDP_1"/>
    <property type="match status" value="1"/>
</dbReference>
<dbReference type="RefSeq" id="WP_013894653.1">
    <property type="nucleotide sequence ID" value="NC_015675.1"/>
</dbReference>
<accession>F7YET3</accession>
<dbReference type="STRING" id="536019.Mesop_3523"/>
<dbReference type="GO" id="GO:0009116">
    <property type="term" value="P:nucleoside metabolic process"/>
    <property type="evidence" value="ECO:0007669"/>
    <property type="project" value="InterPro"/>
</dbReference>
<gene>
    <name evidence="2" type="ordered locus">Mesop_3523</name>
</gene>
<sequence length="383" mass="41438">MIADRSWVQRNLGFDPLRDPPPATTFAVPSIAKSKGTEDFQREIIEFDSESSSGLQFLAFTKSTGLSRYKDIPWPQGLAPQTAGNAGGSSGGPLPKADVLVVTWTVDEGHALSRVLTPGKDSRDDYLSYTHRFAEISKNMRPGCPALQAKRLGAYWMTTIGGKSVVVFKSDSHMSQDGPKVPNIEVWRQIIEEVAPKLVITTGTAGGIGKQFEVGDVVVSALVRFDCLAKFKKEPFAGLHYASAVADTKYFAKARQLFKTNASQLPQDNTRVPKIFVAAPSALRSCVVTTDFFGFDTSDNHYHLQGLGAVSEMGDAILGLVASEMGPAAPRWLAIRNVSDPQIKADGLTLKQQATMAAQIYKGFGRWSSICSAVTCWASIVAE</sequence>
<reference evidence="2 3" key="1">
    <citation type="submission" date="2010-10" db="EMBL/GenBank/DDBJ databases">
        <title>Complete sequence of Mesorhizobium opportunistum WSM2075.</title>
        <authorList>
            <consortium name="US DOE Joint Genome Institute"/>
            <person name="Lucas S."/>
            <person name="Copeland A."/>
            <person name="Lapidus A."/>
            <person name="Cheng J.-F."/>
            <person name="Bruce D."/>
            <person name="Goodwin L."/>
            <person name="Pitluck S."/>
            <person name="Chertkov O."/>
            <person name="Misra M."/>
            <person name="Detter J.C."/>
            <person name="Han C."/>
            <person name="Tapia R."/>
            <person name="Land M."/>
            <person name="Hauser L."/>
            <person name="Kyrpides N."/>
            <person name="Ovchinnikova G."/>
            <person name="Mavrommatis K.M."/>
            <person name="Tiwari R.P."/>
            <person name="Howieson J.G."/>
            <person name="O'Hara G.W."/>
            <person name="Nandasena K.G."/>
            <person name="Woyke T."/>
        </authorList>
    </citation>
    <scope>NUCLEOTIDE SEQUENCE [LARGE SCALE GENOMIC DNA]</scope>
    <source>
        <strain evidence="3">LMG 24607 / HAMBI 3007 / WSM2075</strain>
    </source>
</reference>
<dbReference type="Gene3D" id="3.40.50.1580">
    <property type="entry name" value="Nucleoside phosphorylase domain"/>
    <property type="match status" value="1"/>
</dbReference>
<dbReference type="GO" id="GO:0003824">
    <property type="term" value="F:catalytic activity"/>
    <property type="evidence" value="ECO:0007669"/>
    <property type="project" value="InterPro"/>
</dbReference>
<dbReference type="KEGG" id="mop:Mesop_3523"/>
<evidence type="ECO:0000313" key="2">
    <source>
        <dbReference type="EMBL" id="AEH87966.1"/>
    </source>
</evidence>